<protein>
    <submittedName>
        <fullName evidence="2">Uncharacterized protein</fullName>
    </submittedName>
</protein>
<evidence type="ECO:0000313" key="2">
    <source>
        <dbReference type="EMBL" id="KAK7078906.1"/>
    </source>
</evidence>
<feature type="region of interest" description="Disordered" evidence="1">
    <location>
        <begin position="1"/>
        <end position="34"/>
    </location>
</feature>
<dbReference type="AlphaFoldDB" id="A0AAN9A367"/>
<accession>A0AAN9A367</accession>
<evidence type="ECO:0000256" key="1">
    <source>
        <dbReference type="SAM" id="MobiDB-lite"/>
    </source>
</evidence>
<dbReference type="Proteomes" id="UP001381693">
    <property type="component" value="Unassembled WGS sequence"/>
</dbReference>
<organism evidence="2 3">
    <name type="scientific">Halocaridina rubra</name>
    <name type="common">Hawaiian red shrimp</name>
    <dbReference type="NCBI Taxonomy" id="373956"/>
    <lineage>
        <taxon>Eukaryota</taxon>
        <taxon>Metazoa</taxon>
        <taxon>Ecdysozoa</taxon>
        <taxon>Arthropoda</taxon>
        <taxon>Crustacea</taxon>
        <taxon>Multicrustacea</taxon>
        <taxon>Malacostraca</taxon>
        <taxon>Eumalacostraca</taxon>
        <taxon>Eucarida</taxon>
        <taxon>Decapoda</taxon>
        <taxon>Pleocyemata</taxon>
        <taxon>Caridea</taxon>
        <taxon>Atyoidea</taxon>
        <taxon>Atyidae</taxon>
        <taxon>Halocaridina</taxon>
    </lineage>
</organism>
<name>A0AAN9A367_HALRR</name>
<evidence type="ECO:0000313" key="3">
    <source>
        <dbReference type="Proteomes" id="UP001381693"/>
    </source>
</evidence>
<reference evidence="2 3" key="1">
    <citation type="submission" date="2023-11" db="EMBL/GenBank/DDBJ databases">
        <title>Halocaridina rubra genome assembly.</title>
        <authorList>
            <person name="Smith C."/>
        </authorList>
    </citation>
    <scope>NUCLEOTIDE SEQUENCE [LARGE SCALE GENOMIC DNA]</scope>
    <source>
        <strain evidence="2">EP-1</strain>
        <tissue evidence="2">Whole</tissue>
    </source>
</reference>
<proteinExistence type="predicted"/>
<comment type="caution">
    <text evidence="2">The sequence shown here is derived from an EMBL/GenBank/DDBJ whole genome shotgun (WGS) entry which is preliminary data.</text>
</comment>
<gene>
    <name evidence="2" type="ORF">SK128_014969</name>
</gene>
<dbReference type="EMBL" id="JAXCGZ010007629">
    <property type="protein sequence ID" value="KAK7078906.1"/>
    <property type="molecule type" value="Genomic_DNA"/>
</dbReference>
<keyword evidence="3" id="KW-1185">Reference proteome</keyword>
<sequence>MNGGTKNSDHLGQEVPEGNVNTGITPEVNKNKNESDYDIYEADYVKEYEDLLVKFGKKENLKNGADSKNK</sequence>